<dbReference type="PROSITE" id="PS51374">
    <property type="entry name" value="NDPK_LIKE"/>
    <property type="match status" value="1"/>
</dbReference>
<dbReference type="RefSeq" id="WP_114290021.1">
    <property type="nucleotide sequence ID" value="NZ_JAAVMB010000021.1"/>
</dbReference>
<dbReference type="GO" id="GO:0005524">
    <property type="term" value="F:ATP binding"/>
    <property type="evidence" value="ECO:0007669"/>
    <property type="project" value="UniProtKB-KW"/>
</dbReference>
<dbReference type="NCBIfam" id="NF001908">
    <property type="entry name" value="PRK00668.1"/>
    <property type="match status" value="1"/>
</dbReference>
<dbReference type="SMART" id="SM00562">
    <property type="entry name" value="NDK"/>
    <property type="match status" value="1"/>
</dbReference>
<feature type="domain" description="Nucleoside diphosphate kinase-like" evidence="15">
    <location>
        <begin position="1"/>
        <end position="131"/>
    </location>
</feature>
<accession>A0A369AWD3</accession>
<evidence type="ECO:0000256" key="11">
    <source>
        <dbReference type="ARBA" id="ARBA00023080"/>
    </source>
</evidence>
<feature type="binding site" evidence="12">
    <location>
        <position position="85"/>
    </location>
    <ligand>
        <name>ATP</name>
        <dbReference type="ChEBI" id="CHEBI:30616"/>
    </ligand>
</feature>
<comment type="catalytic activity">
    <reaction evidence="14">
        <text>a 2'-deoxyribonucleoside 5'-diphosphate + ATP = a 2'-deoxyribonucleoside 5'-triphosphate + ADP</text>
        <dbReference type="Rhea" id="RHEA:44640"/>
        <dbReference type="ChEBI" id="CHEBI:30616"/>
        <dbReference type="ChEBI" id="CHEBI:61560"/>
        <dbReference type="ChEBI" id="CHEBI:73316"/>
        <dbReference type="ChEBI" id="CHEBI:456216"/>
        <dbReference type="EC" id="2.7.4.6"/>
    </reaction>
</comment>
<dbReference type="InterPro" id="IPR023005">
    <property type="entry name" value="Nucleoside_diP_kinase_AS"/>
</dbReference>
<evidence type="ECO:0000256" key="14">
    <source>
        <dbReference type="RuleBase" id="RU004013"/>
    </source>
</evidence>
<keyword evidence="9 14" id="KW-0067">ATP-binding</keyword>
<dbReference type="EMBL" id="JAAVMB010000021">
    <property type="protein sequence ID" value="NKC69139.1"/>
    <property type="molecule type" value="Genomic_DNA"/>
</dbReference>
<dbReference type="Proteomes" id="UP000521358">
    <property type="component" value="Unassembled WGS sequence"/>
</dbReference>
<dbReference type="InterPro" id="IPR001564">
    <property type="entry name" value="Nucleoside_diP_kinase"/>
</dbReference>
<dbReference type="SUPFAM" id="SSF54919">
    <property type="entry name" value="Nucleoside diphosphate kinase, NDK"/>
    <property type="match status" value="1"/>
</dbReference>
<dbReference type="AlphaFoldDB" id="A0A369AWD3"/>
<keyword evidence="5 14" id="KW-0808">Transferase</keyword>
<gene>
    <name evidence="16" type="primary">ndk</name>
    <name evidence="17" type="ORF">CBF32_09355</name>
    <name evidence="16" type="ORF">HED35_13660</name>
</gene>
<feature type="binding site" evidence="12">
    <location>
        <position position="102"/>
    </location>
    <ligand>
        <name>ATP</name>
        <dbReference type="ChEBI" id="CHEBI:30616"/>
    </ligand>
</feature>
<evidence type="ECO:0000313" key="17">
    <source>
        <dbReference type="EMBL" id="RSU01058.1"/>
    </source>
</evidence>
<keyword evidence="8 14" id="KW-0418">Kinase</keyword>
<reference evidence="16 19" key="2">
    <citation type="submission" date="2020-03" db="EMBL/GenBank/DDBJ databases">
        <title>Bacterial samples isolated from urine from healthy bovine heifers (Gyr breed).</title>
        <authorList>
            <person name="Giannattasio-Ferraz S."/>
            <person name="Maskeri L."/>
            <person name="Penido A."/>
            <person name="Barbosa-Stancioli E.F."/>
            <person name="Putonti C."/>
        </authorList>
    </citation>
    <scope>NUCLEOTIDE SEQUENCE [LARGE SCALE GENOMIC DNA]</scope>
    <source>
        <strain evidence="16 19">UFMG-H7</strain>
    </source>
</reference>
<dbReference type="GO" id="GO:0004550">
    <property type="term" value="F:nucleoside diphosphate kinase activity"/>
    <property type="evidence" value="ECO:0007669"/>
    <property type="project" value="UniProtKB-EC"/>
</dbReference>
<evidence type="ECO:0000313" key="18">
    <source>
        <dbReference type="Proteomes" id="UP000288197"/>
    </source>
</evidence>
<dbReference type="InterPro" id="IPR034907">
    <property type="entry name" value="NDK-like_dom"/>
</dbReference>
<evidence type="ECO:0000313" key="19">
    <source>
        <dbReference type="Proteomes" id="UP000521358"/>
    </source>
</evidence>
<keyword evidence="6" id="KW-0479">Metal-binding</keyword>
<dbReference type="GO" id="GO:0006228">
    <property type="term" value="P:UTP biosynthetic process"/>
    <property type="evidence" value="ECO:0007669"/>
    <property type="project" value="InterPro"/>
</dbReference>
<evidence type="ECO:0000256" key="5">
    <source>
        <dbReference type="ARBA" id="ARBA00022679"/>
    </source>
</evidence>
<dbReference type="Pfam" id="PF00334">
    <property type="entry name" value="NDK"/>
    <property type="match status" value="1"/>
</dbReference>
<evidence type="ECO:0000256" key="2">
    <source>
        <dbReference type="ARBA" id="ARBA00008142"/>
    </source>
</evidence>
<dbReference type="Gene3D" id="3.30.70.141">
    <property type="entry name" value="Nucleoside diphosphate kinase-like domain"/>
    <property type="match status" value="1"/>
</dbReference>
<dbReference type="EC" id="2.7.4.6" evidence="3 14"/>
<evidence type="ECO:0000256" key="1">
    <source>
        <dbReference type="ARBA" id="ARBA00001946"/>
    </source>
</evidence>
<dbReference type="Proteomes" id="UP000288197">
    <property type="component" value="Unassembled WGS sequence"/>
</dbReference>
<feature type="active site" description="Pros-phosphohistidine intermediate" evidence="12">
    <location>
        <position position="115"/>
    </location>
</feature>
<evidence type="ECO:0000256" key="4">
    <source>
        <dbReference type="ARBA" id="ARBA00017632"/>
    </source>
</evidence>
<keyword evidence="11" id="KW-0546">Nucleotide metabolism</keyword>
<keyword evidence="7 14" id="KW-0547">Nucleotide-binding</keyword>
<evidence type="ECO:0000256" key="8">
    <source>
        <dbReference type="ARBA" id="ARBA00022777"/>
    </source>
</evidence>
<dbReference type="GO" id="GO:0006183">
    <property type="term" value="P:GTP biosynthetic process"/>
    <property type="evidence" value="ECO:0007669"/>
    <property type="project" value="InterPro"/>
</dbReference>
<dbReference type="GeneID" id="63146898"/>
<dbReference type="FunFam" id="3.30.70.141:FF:000003">
    <property type="entry name" value="Nucleoside diphosphate kinase"/>
    <property type="match status" value="1"/>
</dbReference>
<proteinExistence type="inferred from homology"/>
<feature type="binding site" evidence="12">
    <location>
        <position position="9"/>
    </location>
    <ligand>
        <name>ATP</name>
        <dbReference type="ChEBI" id="CHEBI:30616"/>
    </ligand>
</feature>
<dbReference type="PANTHER" id="PTHR11349">
    <property type="entry name" value="NUCLEOSIDE DIPHOSPHATE KINASE"/>
    <property type="match status" value="1"/>
</dbReference>
<dbReference type="GO" id="GO:0006241">
    <property type="term" value="P:CTP biosynthetic process"/>
    <property type="evidence" value="ECO:0007669"/>
    <property type="project" value="InterPro"/>
</dbReference>
<comment type="similarity">
    <text evidence="2 12 13">Belongs to the NDK family.</text>
</comment>
<sequence>MEQTLVIIKPDGVQKRLVGEIISRFEKRGFTIKNMKMEQLKEDVVKEHYAHLKSEPFFMNVVKFMTSGPVVCLILESPLAVQSVRQMVGATNPQEALPGTIRSDFGFISSSNIIHASDSIEAAEIEIKRFF</sequence>
<feature type="binding site" evidence="12">
    <location>
        <position position="112"/>
    </location>
    <ligand>
        <name>ATP</name>
        <dbReference type="ChEBI" id="CHEBI:30616"/>
    </ligand>
</feature>
<evidence type="ECO:0000256" key="3">
    <source>
        <dbReference type="ARBA" id="ARBA00012966"/>
    </source>
</evidence>
<protein>
    <recommendedName>
        <fullName evidence="4 14">Nucleoside diphosphate kinase</fullName>
        <ecNumber evidence="3 14">2.7.4.6</ecNumber>
    </recommendedName>
</protein>
<evidence type="ECO:0000256" key="10">
    <source>
        <dbReference type="ARBA" id="ARBA00022842"/>
    </source>
</evidence>
<dbReference type="GO" id="GO:0046872">
    <property type="term" value="F:metal ion binding"/>
    <property type="evidence" value="ECO:0007669"/>
    <property type="project" value="UniProtKB-KW"/>
</dbReference>
<evidence type="ECO:0000259" key="15">
    <source>
        <dbReference type="SMART" id="SM00562"/>
    </source>
</evidence>
<evidence type="ECO:0000256" key="6">
    <source>
        <dbReference type="ARBA" id="ARBA00022723"/>
    </source>
</evidence>
<evidence type="ECO:0000256" key="7">
    <source>
        <dbReference type="ARBA" id="ARBA00022741"/>
    </source>
</evidence>
<keyword evidence="18" id="KW-1185">Reference proteome</keyword>
<keyword evidence="10" id="KW-0460">Magnesium</keyword>
<feature type="binding site" evidence="12">
    <location>
        <position position="91"/>
    </location>
    <ligand>
        <name>ATP</name>
        <dbReference type="ChEBI" id="CHEBI:30616"/>
    </ligand>
</feature>
<dbReference type="OrthoDB" id="9801161at2"/>
<evidence type="ECO:0000256" key="12">
    <source>
        <dbReference type="PROSITE-ProRule" id="PRU00706"/>
    </source>
</evidence>
<comment type="cofactor">
    <cofactor evidence="1">
        <name>Mg(2+)</name>
        <dbReference type="ChEBI" id="CHEBI:18420"/>
    </cofactor>
</comment>
<dbReference type="PROSITE" id="PS00469">
    <property type="entry name" value="NDPK"/>
    <property type="match status" value="1"/>
</dbReference>
<evidence type="ECO:0000313" key="16">
    <source>
        <dbReference type="EMBL" id="NKC69139.1"/>
    </source>
</evidence>
<dbReference type="InterPro" id="IPR036850">
    <property type="entry name" value="NDK-like_dom_sf"/>
</dbReference>
<dbReference type="PRINTS" id="PR01243">
    <property type="entry name" value="NUCDPKINASE"/>
</dbReference>
<feature type="binding site" evidence="12">
    <location>
        <position position="57"/>
    </location>
    <ligand>
        <name>ATP</name>
        <dbReference type="ChEBI" id="CHEBI:30616"/>
    </ligand>
</feature>
<dbReference type="CDD" id="cd04413">
    <property type="entry name" value="NDPk_I"/>
    <property type="match status" value="1"/>
</dbReference>
<name>A0A369AWD3_9ENTE</name>
<dbReference type="EMBL" id="NGJX01000009">
    <property type="protein sequence ID" value="RSU01058.1"/>
    <property type="molecule type" value="Genomic_DNA"/>
</dbReference>
<reference evidence="17 18" key="1">
    <citation type="submission" date="2017-05" db="EMBL/GenBank/DDBJ databases">
        <title>Vagococcus spp. assemblies.</title>
        <authorList>
            <person name="Gulvik C.A."/>
        </authorList>
    </citation>
    <scope>NUCLEOTIDE SEQUENCE [LARGE SCALE GENOMIC DNA]</scope>
    <source>
        <strain evidence="17 18">NCFB 2497</strain>
    </source>
</reference>
<evidence type="ECO:0000256" key="9">
    <source>
        <dbReference type="ARBA" id="ARBA00022840"/>
    </source>
</evidence>
<evidence type="ECO:0000256" key="13">
    <source>
        <dbReference type="RuleBase" id="RU004011"/>
    </source>
</evidence>
<organism evidence="16 19">
    <name type="scientific">Vagococcus fluvialis</name>
    <dbReference type="NCBI Taxonomy" id="2738"/>
    <lineage>
        <taxon>Bacteria</taxon>
        <taxon>Bacillati</taxon>
        <taxon>Bacillota</taxon>
        <taxon>Bacilli</taxon>
        <taxon>Lactobacillales</taxon>
        <taxon>Enterococcaceae</taxon>
        <taxon>Vagococcus</taxon>
    </lineage>
</organism>
<comment type="caution">
    <text evidence="16">The sequence shown here is derived from an EMBL/GenBank/DDBJ whole genome shotgun (WGS) entry which is preliminary data.</text>
</comment>